<feature type="compositionally biased region" description="Basic and acidic residues" evidence="1">
    <location>
        <begin position="365"/>
        <end position="376"/>
    </location>
</feature>
<feature type="compositionally biased region" description="Basic residues" evidence="1">
    <location>
        <begin position="144"/>
        <end position="154"/>
    </location>
</feature>
<dbReference type="AlphaFoldDB" id="A0AAV7XRU3"/>
<feature type="compositionally biased region" description="Basic and acidic residues" evidence="1">
    <location>
        <begin position="227"/>
        <end position="238"/>
    </location>
</feature>
<feature type="region of interest" description="Disordered" evidence="1">
    <location>
        <begin position="125"/>
        <end position="246"/>
    </location>
</feature>
<protein>
    <submittedName>
        <fullName evidence="2">Uncharacterized protein</fullName>
    </submittedName>
</protein>
<evidence type="ECO:0000313" key="3">
    <source>
        <dbReference type="Proteomes" id="UP001075354"/>
    </source>
</evidence>
<dbReference type="Proteomes" id="UP001075354">
    <property type="component" value="Chromosome 4"/>
</dbReference>
<keyword evidence="3" id="KW-1185">Reference proteome</keyword>
<evidence type="ECO:0000256" key="1">
    <source>
        <dbReference type="SAM" id="MobiDB-lite"/>
    </source>
</evidence>
<feature type="compositionally biased region" description="Polar residues" evidence="1">
    <location>
        <begin position="342"/>
        <end position="354"/>
    </location>
</feature>
<reference evidence="2" key="1">
    <citation type="submission" date="2022-12" db="EMBL/GenBank/DDBJ databases">
        <title>Chromosome-level genome assembly of the bean flower thrips Megalurothrips usitatus.</title>
        <authorList>
            <person name="Ma L."/>
            <person name="Liu Q."/>
            <person name="Li H."/>
            <person name="Cai W."/>
        </authorList>
    </citation>
    <scope>NUCLEOTIDE SEQUENCE</scope>
    <source>
        <strain evidence="2">Cailab_2022a</strain>
    </source>
</reference>
<sequence length="429" mass="47600">MSANVELSEMEDQPHAFVQFHADEEKIFTPVSFVKSFPPTWRESKWDKDYLYKVFWTPIEGDTPAKMLQRVPEIPLHETGTSLEKPGYYRAAVVAVDENLASLTELVETKRLSVGLMKFKRTSFDSKDGQKQVKEEKNALSKSKQPKVVRKPRGINKEAHKNNTEDVCNQLNKRFPFLNDKSEVDEDSPKPVKNMSSGDFAMKGSQLQTNSNKPSTSKGSTSNPKRRITDKSKTKNVDTDTSDEDSLEFHGKKIILDPDYTSKKGQQLESDLKLQKEVAELKAKLASAAKGHSAGKMVNNQSCVSLPPPHFSRDYSNEKTDESSGNDQAIDWDQQDDMCETVYSSGVDTENVNVKTAVEASGNQESKEPKVSEKADSGAGPQASEEGNSEGPSKKQPTSKPHDLMPGKTIPADVWEVISSIPAGKKKDL</sequence>
<proteinExistence type="predicted"/>
<feature type="compositionally biased region" description="Low complexity" evidence="1">
    <location>
        <begin position="286"/>
        <end position="296"/>
    </location>
</feature>
<evidence type="ECO:0000313" key="2">
    <source>
        <dbReference type="EMBL" id="KAJ1528991.1"/>
    </source>
</evidence>
<gene>
    <name evidence="2" type="ORF">ONE63_007358</name>
</gene>
<feature type="region of interest" description="Disordered" evidence="1">
    <location>
        <begin position="286"/>
        <end position="414"/>
    </location>
</feature>
<accession>A0AAV7XRU3</accession>
<dbReference type="EMBL" id="JAPTSV010000004">
    <property type="protein sequence ID" value="KAJ1528991.1"/>
    <property type="molecule type" value="Genomic_DNA"/>
</dbReference>
<feature type="compositionally biased region" description="Basic and acidic residues" evidence="1">
    <location>
        <begin position="311"/>
        <end position="322"/>
    </location>
</feature>
<name>A0AAV7XRU3_9NEOP</name>
<feature type="compositionally biased region" description="Polar residues" evidence="1">
    <location>
        <begin position="205"/>
        <end position="223"/>
    </location>
</feature>
<feature type="compositionally biased region" description="Basic and acidic residues" evidence="1">
    <location>
        <begin position="155"/>
        <end position="164"/>
    </location>
</feature>
<organism evidence="2 3">
    <name type="scientific">Megalurothrips usitatus</name>
    <name type="common">bean blossom thrips</name>
    <dbReference type="NCBI Taxonomy" id="439358"/>
    <lineage>
        <taxon>Eukaryota</taxon>
        <taxon>Metazoa</taxon>
        <taxon>Ecdysozoa</taxon>
        <taxon>Arthropoda</taxon>
        <taxon>Hexapoda</taxon>
        <taxon>Insecta</taxon>
        <taxon>Pterygota</taxon>
        <taxon>Neoptera</taxon>
        <taxon>Paraneoptera</taxon>
        <taxon>Thysanoptera</taxon>
        <taxon>Terebrantia</taxon>
        <taxon>Thripoidea</taxon>
        <taxon>Thripidae</taxon>
        <taxon>Megalurothrips</taxon>
    </lineage>
</organism>
<comment type="caution">
    <text evidence="2">The sequence shown here is derived from an EMBL/GenBank/DDBJ whole genome shotgun (WGS) entry which is preliminary data.</text>
</comment>
<feature type="compositionally biased region" description="Basic and acidic residues" evidence="1">
    <location>
        <begin position="125"/>
        <end position="139"/>
    </location>
</feature>